<comment type="caution">
    <text evidence="4">The sequence shown here is derived from an EMBL/GenBank/DDBJ whole genome shotgun (WGS) entry which is preliminary data.</text>
</comment>
<dbReference type="EMBL" id="AJWJ01000210">
    <property type="protein sequence ID" value="KAF2073344.1"/>
    <property type="molecule type" value="Genomic_DNA"/>
</dbReference>
<dbReference type="GO" id="GO:0003735">
    <property type="term" value="F:structural constituent of ribosome"/>
    <property type="evidence" value="ECO:0007669"/>
    <property type="project" value="UniProtKB-UniRule"/>
</dbReference>
<proteinExistence type="predicted"/>
<protein>
    <recommendedName>
        <fullName evidence="3">S5 DRBM domain-containing protein</fullName>
    </recommendedName>
</protein>
<evidence type="ECO:0000256" key="1">
    <source>
        <dbReference type="PROSITE-ProRule" id="PRU00268"/>
    </source>
</evidence>
<gene>
    <name evidence="4" type="ORF">CYY_005335</name>
</gene>
<evidence type="ECO:0000259" key="3">
    <source>
        <dbReference type="PROSITE" id="PS50881"/>
    </source>
</evidence>
<feature type="domain" description="S5 DRBM" evidence="3">
    <location>
        <begin position="760"/>
        <end position="823"/>
    </location>
</feature>
<dbReference type="GO" id="GO:0005763">
    <property type="term" value="C:mitochondrial small ribosomal subunit"/>
    <property type="evidence" value="ECO:0007669"/>
    <property type="project" value="TreeGrafter"/>
</dbReference>
<dbReference type="PANTHER" id="PTHR13718">
    <property type="entry name" value="RIBOSOMAL S SUBUNIT"/>
    <property type="match status" value="1"/>
</dbReference>
<feature type="region of interest" description="Disordered" evidence="2">
    <location>
        <begin position="577"/>
        <end position="602"/>
    </location>
</feature>
<name>A0A8J4PWT6_9MYCE</name>
<feature type="compositionally biased region" description="Acidic residues" evidence="2">
    <location>
        <begin position="681"/>
        <end position="707"/>
    </location>
</feature>
<evidence type="ECO:0000256" key="2">
    <source>
        <dbReference type="SAM" id="MobiDB-lite"/>
    </source>
</evidence>
<accession>A0A8J4PWT6</accession>
<dbReference type="PANTHER" id="PTHR13718:SF61">
    <property type="entry name" value="SMALL RIBOSOMAL SUBUNIT PROTEIN US5M"/>
    <property type="match status" value="1"/>
</dbReference>
<dbReference type="OrthoDB" id="309483at2759"/>
<dbReference type="InterPro" id="IPR000851">
    <property type="entry name" value="Ribosomal_uS5"/>
</dbReference>
<dbReference type="AlphaFoldDB" id="A0A8J4PWT6"/>
<reference evidence="4" key="1">
    <citation type="submission" date="2020-01" db="EMBL/GenBank/DDBJ databases">
        <title>Development of genomics and gene disruption for Polysphondylium violaceum indicates a role for the polyketide synthase stlB in stalk morphogenesis.</title>
        <authorList>
            <person name="Narita B."/>
            <person name="Kawabe Y."/>
            <person name="Kin K."/>
            <person name="Saito T."/>
            <person name="Gibbs R."/>
            <person name="Kuspa A."/>
            <person name="Muzny D."/>
            <person name="Queller D."/>
            <person name="Richards S."/>
            <person name="Strassman J."/>
            <person name="Sucgang R."/>
            <person name="Worley K."/>
            <person name="Schaap P."/>
        </authorList>
    </citation>
    <scope>NUCLEOTIDE SEQUENCE</scope>
    <source>
        <strain evidence="4">QSvi11</strain>
    </source>
</reference>
<dbReference type="PROSITE" id="PS50881">
    <property type="entry name" value="S5_DSRBD"/>
    <property type="match status" value="1"/>
</dbReference>
<organism evidence="4 5">
    <name type="scientific">Polysphondylium violaceum</name>
    <dbReference type="NCBI Taxonomy" id="133409"/>
    <lineage>
        <taxon>Eukaryota</taxon>
        <taxon>Amoebozoa</taxon>
        <taxon>Evosea</taxon>
        <taxon>Eumycetozoa</taxon>
        <taxon>Dictyostelia</taxon>
        <taxon>Dictyosteliales</taxon>
        <taxon>Dictyosteliaceae</taxon>
        <taxon>Polysphondylium</taxon>
    </lineage>
</organism>
<dbReference type="GO" id="GO:0006412">
    <property type="term" value="P:translation"/>
    <property type="evidence" value="ECO:0007669"/>
    <property type="project" value="InterPro"/>
</dbReference>
<keyword evidence="1" id="KW-0689">Ribosomal protein</keyword>
<dbReference type="Gene3D" id="3.30.160.20">
    <property type="match status" value="1"/>
</dbReference>
<dbReference type="SUPFAM" id="SSF54768">
    <property type="entry name" value="dsRNA-binding domain-like"/>
    <property type="match status" value="1"/>
</dbReference>
<evidence type="ECO:0000313" key="4">
    <source>
        <dbReference type="EMBL" id="KAF2073344.1"/>
    </source>
</evidence>
<keyword evidence="1" id="KW-0687">Ribonucleoprotein</keyword>
<dbReference type="Proteomes" id="UP000695562">
    <property type="component" value="Unassembled WGS sequence"/>
</dbReference>
<feature type="compositionally biased region" description="Acidic residues" evidence="2">
    <location>
        <begin position="137"/>
        <end position="149"/>
    </location>
</feature>
<dbReference type="Pfam" id="PF00333">
    <property type="entry name" value="Ribosomal_S5"/>
    <property type="match status" value="1"/>
</dbReference>
<feature type="compositionally biased region" description="Acidic residues" evidence="2">
    <location>
        <begin position="714"/>
        <end position="733"/>
    </location>
</feature>
<feature type="region of interest" description="Disordered" evidence="2">
    <location>
        <begin position="679"/>
        <end position="733"/>
    </location>
</feature>
<feature type="region of interest" description="Disordered" evidence="2">
    <location>
        <begin position="133"/>
        <end position="158"/>
    </location>
</feature>
<keyword evidence="5" id="KW-1185">Reference proteome</keyword>
<sequence>MNSQLTKITKDLRTFLTVRNNVLLLNNSSRYYSNTTTDKSKIQVQREKATQDKQETNQANFILDNLDIQYDKNSYNKHYTNDLGKKFMSPYSGRQLNYYPTTLEFLTNGYAATESLYAVENIKELGVKPAPRKRIVDEDEEDDEEEDEEHSNTPPEVDITRVRADYVDEMPRVEKQSLLLIKRLGKILHNPLKHKAFYLMSLDQQKFFEKACQLLENYDQDTYDESNEDQLLQEYAALVEKMTERQVIREQRQRKADENIWKQFSANASVLVQEMRKAKIDVREAIRSIDLMDEFKQLHQQKQDKLEHALAKSSTIPQEQEDEKLTYVAAVRPGDDLLFTALYDASPVIRQQFDDFVELVEKMIKQNELAPFNLEYDEVSIPDEFESWAQGEDLDTKELVPLLIFVCERIIAGFQNTAIYRAGPQAPAVEGQLTYDQVCDWIKLFRYFRARGMGFIKYEEKGVKEPVKTLAVSVEQEMAEFFDFINLYKRYSTKPHMFKTFFNVMLYAKWNPKNFGASFYQSTLRKSEKEYLSYEWPDTASFGFHDITIHDLFDPLYRPHIKRNMSLLDIENDEYDGYEDEQQKTGAAAPPGSKPDPEENDEDLQDMLEFLKEVDKKQWDENDPETFFPDIEPEIEPSNYKSSLFKDRGYSDAIAEAQSDFLESASNYFAGERGKELTGFDLDELNDNEEGADEDEETGVAYNEDESAQLGNEGEQEQDPMDEFNQDDGEKDEFEDDQLGERFEGGRSQTNVYRDVPVLDISNIVNVARHVKVTKAGRVNSFSCTVFNGNGNGTASLGYGKGDSPAVALKRASRDAERNAFTLDRYKGVTLPSDLELHYRSTTIKFFKSRPIDQIDTRGHKQGIILPTLGLHGVNFRTYGRRKWANVLLTMQRRLEDFTNPEEAARLMGKKLVTHNSQKEKKKTLSELLQSKIHKKNTDPYNIGLVKDFLYDMERPNKEKIRDRKIQQDIDEVLDNYPKDQEDSDLYTHKSTKFGQHLYTDTKQVDRMK</sequence>
<evidence type="ECO:0000313" key="5">
    <source>
        <dbReference type="Proteomes" id="UP000695562"/>
    </source>
</evidence>
<dbReference type="InterPro" id="IPR013810">
    <property type="entry name" value="Ribosomal_uS5_N"/>
</dbReference>
<dbReference type="GO" id="GO:0003723">
    <property type="term" value="F:RNA binding"/>
    <property type="evidence" value="ECO:0007669"/>
    <property type="project" value="InterPro"/>
</dbReference>